<dbReference type="InterPro" id="IPR017871">
    <property type="entry name" value="ABC_transporter-like_CS"/>
</dbReference>
<dbReference type="InterPro" id="IPR039421">
    <property type="entry name" value="Type_1_exporter"/>
</dbReference>
<dbReference type="InterPro" id="IPR003593">
    <property type="entry name" value="AAA+_ATPase"/>
</dbReference>
<evidence type="ECO:0000259" key="10">
    <source>
        <dbReference type="PROSITE" id="PS50929"/>
    </source>
</evidence>
<dbReference type="Gene3D" id="1.20.1560.10">
    <property type="entry name" value="ABC transporter type 1, transmembrane domain"/>
    <property type="match status" value="2"/>
</dbReference>
<accession>Q4JUG2</accession>
<dbReference type="InterPro" id="IPR003439">
    <property type="entry name" value="ABC_transporter-like_ATP-bd"/>
</dbReference>
<dbReference type="CDD" id="cd18546">
    <property type="entry name" value="ABC_6TM_Rv0194_D2_like"/>
    <property type="match status" value="1"/>
</dbReference>
<dbReference type="InterPro" id="IPR027417">
    <property type="entry name" value="P-loop_NTPase"/>
</dbReference>
<evidence type="ECO:0000256" key="6">
    <source>
        <dbReference type="ARBA" id="ARBA00022989"/>
    </source>
</evidence>
<dbReference type="SMART" id="SM00382">
    <property type="entry name" value="AAA"/>
    <property type="match status" value="2"/>
</dbReference>
<comment type="subcellular location">
    <subcellularLocation>
        <location evidence="1">Cell membrane</location>
        <topology evidence="1">Multi-pass membrane protein</topology>
    </subcellularLocation>
</comment>
<reference evidence="11 12" key="1">
    <citation type="journal article" date="2005" name="J. Bacteriol.">
        <title>Complete genome sequence and analysis of the multiresistant nosocomial pathogen Corynebacterium jeikeium K411, a lipid-requiring bacterium of the human skin flora.</title>
        <authorList>
            <person name="Tauch A."/>
            <person name="Kaiser O."/>
            <person name="Hain T."/>
            <person name="Goesmann A."/>
            <person name="Weisshaar B."/>
            <person name="Albersmeier A."/>
            <person name="Bekel T."/>
            <person name="Bischoff N."/>
            <person name="Brune I."/>
            <person name="Chakraborty T."/>
            <person name="Kalinowski J."/>
            <person name="Meyer F."/>
            <person name="Rupp O."/>
            <person name="Schneiker S."/>
            <person name="Viehoever P."/>
            <person name="Puehler A."/>
        </authorList>
    </citation>
    <scope>NUCLEOTIDE SEQUENCE [LARGE SCALE GENOMIC DNA]</scope>
    <source>
        <strain evidence="11 12">K411</strain>
    </source>
</reference>
<protein>
    <submittedName>
        <fullName evidence="11">Putative ABC transport system</fullName>
    </submittedName>
</protein>
<proteinExistence type="predicted"/>
<dbReference type="Pfam" id="PF00005">
    <property type="entry name" value="ABC_tran"/>
    <property type="match status" value="2"/>
</dbReference>
<dbReference type="CDD" id="cd18543">
    <property type="entry name" value="ABC_6TM_Rv0194_D1_like"/>
    <property type="match status" value="1"/>
</dbReference>
<keyword evidence="12" id="KW-1185">Reference proteome</keyword>
<dbReference type="PANTHER" id="PTHR43394:SF1">
    <property type="entry name" value="ATP-BINDING CASSETTE SUB-FAMILY B MEMBER 10, MITOCHONDRIAL"/>
    <property type="match status" value="1"/>
</dbReference>
<evidence type="ECO:0000256" key="1">
    <source>
        <dbReference type="ARBA" id="ARBA00004651"/>
    </source>
</evidence>
<name>Q4JUG2_CORJK</name>
<feature type="transmembrane region" description="Helical" evidence="8">
    <location>
        <begin position="127"/>
        <end position="150"/>
    </location>
</feature>
<feature type="transmembrane region" description="Helical" evidence="8">
    <location>
        <begin position="156"/>
        <end position="173"/>
    </location>
</feature>
<feature type="transmembrane region" description="Helical" evidence="8">
    <location>
        <begin position="239"/>
        <end position="261"/>
    </location>
</feature>
<dbReference type="GO" id="GO:0005524">
    <property type="term" value="F:ATP binding"/>
    <property type="evidence" value="ECO:0007669"/>
    <property type="project" value="UniProtKB-KW"/>
</dbReference>
<dbReference type="Pfam" id="PF00664">
    <property type="entry name" value="ABC_membrane"/>
    <property type="match status" value="2"/>
</dbReference>
<keyword evidence="7 8" id="KW-0472">Membrane</keyword>
<feature type="transmembrane region" description="Helical" evidence="8">
    <location>
        <begin position="53"/>
        <end position="71"/>
    </location>
</feature>
<dbReference type="EMBL" id="CR931997">
    <property type="protein sequence ID" value="CAI37545.1"/>
    <property type="molecule type" value="Genomic_DNA"/>
</dbReference>
<feature type="transmembrane region" description="Helical" evidence="8">
    <location>
        <begin position="580"/>
        <end position="601"/>
    </location>
</feature>
<dbReference type="GO" id="GO:0015421">
    <property type="term" value="F:ABC-type oligopeptide transporter activity"/>
    <property type="evidence" value="ECO:0007669"/>
    <property type="project" value="TreeGrafter"/>
</dbReference>
<keyword evidence="6 8" id="KW-1133">Transmembrane helix</keyword>
<evidence type="ECO:0000313" key="11">
    <source>
        <dbReference type="EMBL" id="CAI37545.1"/>
    </source>
</evidence>
<dbReference type="PROSITE" id="PS00211">
    <property type="entry name" value="ABC_TRANSPORTER_1"/>
    <property type="match status" value="1"/>
</dbReference>
<dbReference type="GO" id="GO:0005737">
    <property type="term" value="C:cytoplasm"/>
    <property type="evidence" value="ECO:0007669"/>
    <property type="project" value="UniProtKB-ARBA"/>
</dbReference>
<feature type="domain" description="ABC transmembrane type-1" evidence="10">
    <location>
        <begin position="590"/>
        <end position="871"/>
    </location>
</feature>
<evidence type="ECO:0000256" key="7">
    <source>
        <dbReference type="ARBA" id="ARBA00023136"/>
    </source>
</evidence>
<feature type="domain" description="ABC transmembrane type-1" evidence="10">
    <location>
        <begin position="28"/>
        <end position="297"/>
    </location>
</feature>
<dbReference type="PROSITE" id="PS50929">
    <property type="entry name" value="ABC_TM1F"/>
    <property type="match status" value="2"/>
</dbReference>
<dbReference type="STRING" id="306537.jk1372"/>
<gene>
    <name evidence="11" type="ordered locus">jk1372</name>
</gene>
<dbReference type="SUPFAM" id="SSF90123">
    <property type="entry name" value="ABC transporter transmembrane region"/>
    <property type="match status" value="2"/>
</dbReference>
<evidence type="ECO:0000259" key="9">
    <source>
        <dbReference type="PROSITE" id="PS50893"/>
    </source>
</evidence>
<evidence type="ECO:0000256" key="2">
    <source>
        <dbReference type="ARBA" id="ARBA00022448"/>
    </source>
</evidence>
<dbReference type="FunFam" id="3.40.50.300:FF:000604">
    <property type="entry name" value="ABC transporter B family member 28"/>
    <property type="match status" value="1"/>
</dbReference>
<evidence type="ECO:0000256" key="3">
    <source>
        <dbReference type="ARBA" id="ARBA00022692"/>
    </source>
</evidence>
<dbReference type="GO" id="GO:0016887">
    <property type="term" value="F:ATP hydrolysis activity"/>
    <property type="evidence" value="ECO:0007669"/>
    <property type="project" value="InterPro"/>
</dbReference>
<dbReference type="Gene3D" id="3.40.50.300">
    <property type="entry name" value="P-loop containing nucleotide triphosphate hydrolases"/>
    <property type="match status" value="2"/>
</dbReference>
<dbReference type="PROSITE" id="PS50893">
    <property type="entry name" value="ABC_TRANSPORTER_2"/>
    <property type="match status" value="2"/>
</dbReference>
<feature type="transmembrane region" description="Helical" evidence="8">
    <location>
        <begin position="631"/>
        <end position="654"/>
    </location>
</feature>
<dbReference type="InterPro" id="IPR036640">
    <property type="entry name" value="ABC1_TM_sf"/>
</dbReference>
<dbReference type="Proteomes" id="UP000000545">
    <property type="component" value="Chromosome"/>
</dbReference>
<evidence type="ECO:0000256" key="8">
    <source>
        <dbReference type="SAM" id="Phobius"/>
    </source>
</evidence>
<feature type="transmembrane region" description="Helical" evidence="8">
    <location>
        <begin position="267"/>
        <end position="287"/>
    </location>
</feature>
<keyword evidence="3 8" id="KW-0812">Transmembrane</keyword>
<dbReference type="AlphaFoldDB" id="Q4JUG2"/>
<keyword evidence="2" id="KW-0813">Transport</keyword>
<organism evidence="11 12">
    <name type="scientific">Corynebacterium jeikeium (strain K411)</name>
    <dbReference type="NCBI Taxonomy" id="306537"/>
    <lineage>
        <taxon>Bacteria</taxon>
        <taxon>Bacillati</taxon>
        <taxon>Actinomycetota</taxon>
        <taxon>Actinomycetes</taxon>
        <taxon>Mycobacteriales</taxon>
        <taxon>Corynebacteriaceae</taxon>
        <taxon>Corynebacterium</taxon>
    </lineage>
</organism>
<feature type="domain" description="ABC transporter" evidence="9">
    <location>
        <begin position="323"/>
        <end position="559"/>
    </location>
</feature>
<dbReference type="eggNOG" id="COG1132">
    <property type="taxonomic scope" value="Bacteria"/>
</dbReference>
<dbReference type="PANTHER" id="PTHR43394">
    <property type="entry name" value="ATP-DEPENDENT PERMEASE MDL1, MITOCHONDRIAL"/>
    <property type="match status" value="1"/>
</dbReference>
<dbReference type="GO" id="GO:0005886">
    <property type="term" value="C:plasma membrane"/>
    <property type="evidence" value="ECO:0007669"/>
    <property type="project" value="UniProtKB-SubCell"/>
</dbReference>
<feature type="transmembrane region" description="Helical" evidence="8">
    <location>
        <begin position="703"/>
        <end position="722"/>
    </location>
</feature>
<dbReference type="InterPro" id="IPR011527">
    <property type="entry name" value="ABC1_TM_dom"/>
</dbReference>
<dbReference type="SUPFAM" id="SSF52540">
    <property type="entry name" value="P-loop containing nucleoside triphosphate hydrolases"/>
    <property type="match status" value="2"/>
</dbReference>
<feature type="transmembrane region" description="Helical" evidence="8">
    <location>
        <begin position="728"/>
        <end position="749"/>
    </location>
</feature>
<dbReference type="PATRIC" id="fig|306537.10.peg.1392"/>
<dbReference type="KEGG" id="cjk:jk1372"/>
<evidence type="ECO:0000313" key="12">
    <source>
        <dbReference type="Proteomes" id="UP000000545"/>
    </source>
</evidence>
<keyword evidence="4" id="KW-0547">Nucleotide-binding</keyword>
<feature type="domain" description="ABC transporter" evidence="9">
    <location>
        <begin position="906"/>
        <end position="1152"/>
    </location>
</feature>
<dbReference type="HOGENOM" id="CLU_000604_17_6_11"/>
<evidence type="ECO:0000256" key="4">
    <source>
        <dbReference type="ARBA" id="ARBA00022741"/>
    </source>
</evidence>
<feature type="transmembrane region" description="Helical" evidence="8">
    <location>
        <begin position="24"/>
        <end position="47"/>
    </location>
</feature>
<keyword evidence="5" id="KW-0067">ATP-binding</keyword>
<sequence length="1160" mass="124710">MSNPRVRIIGVFRVIRESARHHRWLFTAVVVFSVLLPTIELLLPLLAGASVDGSTRAIGLLVAVACARFITQALRRFLSGTFSVRTQHSLRTRMFEAIQSVDEGTARSFGTGQVISRTITDLTKVQGMVAMLPLMASSMLELVLIFAVVLWISPPIAGIVAVQIPLLFAVAYASRKKLYAPSLASQRQAAVVAEQVERTVSGVQVMKSFAQEPREISRYRRESAQQYGINMRVGKLSAVFQPALSALPNVALVAAIALGGWLAMRGAISVGDFLAVSTFITMLARFARMAAGMLVNVHVTQPCADRIFEIIDAPPRPTGTTPVRDPMGFVGSVPIAPGQSPVRLNIAPSSTTIVKGPVASGKTRLAHALAGLNTQDAADVQVLSTADGMPIPLLEVREADRPALVMDEAFLYSGTIRENILLGYSASDAEVWEAARLACADRFIREAGGLDTVVGERGITLSGGQRQRIAIARVLLRTPHTIIFDDATSAIDQATEAQILANLRTAVSHPTVIYISHRADGGFRGPDQTISLPAARPMAPAEEIPAAIGTSNSSTPATYPAAEPCIADLNDGESFRLRTLFGMVPGLITAVVVTLFLSSAADITLPTFIRHAIDGGVAENDMGALRVTCGAALLVVALSWCAQVANTVLTTLTGERLIFTLRNRLFRHITGMDLLWFHRQSSGRIMTRLTTDIDSLSNFLQSGLSQTIVSASLALGILGMLISTDLTLAGIVALFLPVIVVATVLFRVISRRLYTQARTQISQVNATFQEALMGLPTGQAFGYGRALQTRLEDESREYLRLRTRSQTAVSLYFPGINLLTQLAQAAILSAGGALVANGQTTEGALVAFSLYLTMLFGPIQQLSQVFDQFQQASVSVSRIRELLNERPAVTAPTDAAVPTFVKGPEIRCEGVTYKYSNKKHSEQDGHSENSEATLDIEHTFRGTTAIVGATGAGKTTLLRLVNRFMDPSEGTVRADGTDIRFFDVRGWRRCIGTVPQEPHLFAGTVAENIAYGADDESQTNLDEVQAAVQRIGGEKILQTIPGGLSARISPEASTLSSGQKHIIALARAEYIQPAVMLLDEATANISDDEEAQIVEAINRVTRNRTALIVAHRLRTAARADTIVVMDHGGIVEIGEHNNLLQNGGLYAELWNAAPRPTTGL</sequence>
<evidence type="ECO:0000256" key="5">
    <source>
        <dbReference type="ARBA" id="ARBA00022840"/>
    </source>
</evidence>